<feature type="region of interest" description="Disordered" evidence="1">
    <location>
        <begin position="45"/>
        <end position="65"/>
    </location>
</feature>
<reference evidence="2 3" key="1">
    <citation type="submission" date="2023-02" db="EMBL/GenBank/DDBJ databases">
        <title>LHISI_Scaffold_Assembly.</title>
        <authorList>
            <person name="Stuart O.P."/>
            <person name="Cleave R."/>
            <person name="Magrath M.J.L."/>
            <person name="Mikheyev A.S."/>
        </authorList>
    </citation>
    <scope>NUCLEOTIDE SEQUENCE [LARGE SCALE GENOMIC DNA]</scope>
    <source>
        <strain evidence="2">Daus_M_001</strain>
        <tissue evidence="2">Leg muscle</tissue>
    </source>
</reference>
<accession>A0ABQ9I696</accession>
<name>A0ABQ9I696_9NEOP</name>
<gene>
    <name evidence="2" type="ORF">PR048_004327</name>
</gene>
<dbReference type="EMBL" id="JARBHB010000002">
    <property type="protein sequence ID" value="KAJ8891774.1"/>
    <property type="molecule type" value="Genomic_DNA"/>
</dbReference>
<organism evidence="2 3">
    <name type="scientific">Dryococelus australis</name>
    <dbReference type="NCBI Taxonomy" id="614101"/>
    <lineage>
        <taxon>Eukaryota</taxon>
        <taxon>Metazoa</taxon>
        <taxon>Ecdysozoa</taxon>
        <taxon>Arthropoda</taxon>
        <taxon>Hexapoda</taxon>
        <taxon>Insecta</taxon>
        <taxon>Pterygota</taxon>
        <taxon>Neoptera</taxon>
        <taxon>Polyneoptera</taxon>
        <taxon>Phasmatodea</taxon>
        <taxon>Verophasmatodea</taxon>
        <taxon>Anareolatae</taxon>
        <taxon>Phasmatidae</taxon>
        <taxon>Eurycanthinae</taxon>
        <taxon>Dryococelus</taxon>
    </lineage>
</organism>
<protein>
    <submittedName>
        <fullName evidence="2">Uncharacterized protein</fullName>
    </submittedName>
</protein>
<evidence type="ECO:0000313" key="3">
    <source>
        <dbReference type="Proteomes" id="UP001159363"/>
    </source>
</evidence>
<proteinExistence type="predicted"/>
<feature type="region of interest" description="Disordered" evidence="1">
    <location>
        <begin position="1"/>
        <end position="27"/>
    </location>
</feature>
<keyword evidence="3" id="KW-1185">Reference proteome</keyword>
<evidence type="ECO:0000256" key="1">
    <source>
        <dbReference type="SAM" id="MobiDB-lite"/>
    </source>
</evidence>
<sequence length="559" mass="63520">MEQCRNERAGVAGDPRENPVCGSPGVIRSGIKPGSPWCQATSCRRSPGACTEKSPPGTSRDNWTRTHDEQNASQVLHHITMYDRGVAEIEDERDGRKMHHSPIAPGSYDLSKEICTILALRKVGNAAVRTAAHMGIRVACGTVVCRSNIRGDSSPLVSPDEKKKKTRQALVGKAPVIYDRVGHDGHSTPGDGSRKLLVAAQESTYHDQWRLFHRRKKQEFTQLPYCARLVLLSSIYFHKRERLAMNRTRKRVTLPRSFGRRSTARQDKAWPNILGNVPRWISLSSYLKCFEMFQVYQIATTRYVDTHLLRHMHVQAVANLNACEVKGGGGGHSKAEIVYFETFIYRDTRLRANNDFTENVSVHRTLNIEILRAEEGEVRMEQRRNRHRPARFPHTKIRGRPRLKSNPVRPGGRRWPNHYTTAEFCDWRNEEIGAPQYISSAEAKDDELPLGDVPGFVSPGNKSWPRESRVELTPIPSAIFNPRASRRIPGALPARSSCIYVCRGGRSHYNTLRRVLSRPFNFHFPFLLHFPESLYHVACAHAFRITAVHAPSEHFRNQP</sequence>
<dbReference type="Proteomes" id="UP001159363">
    <property type="component" value="Chromosome 2"/>
</dbReference>
<comment type="caution">
    <text evidence="2">The sequence shown here is derived from an EMBL/GenBank/DDBJ whole genome shotgun (WGS) entry which is preliminary data.</text>
</comment>
<evidence type="ECO:0000313" key="2">
    <source>
        <dbReference type="EMBL" id="KAJ8891774.1"/>
    </source>
</evidence>